<dbReference type="PANTHER" id="PTHR35146:SF1">
    <property type="entry name" value="UPF0178 PROTEIN YAII"/>
    <property type="match status" value="1"/>
</dbReference>
<dbReference type="NCBIfam" id="NF001095">
    <property type="entry name" value="PRK00124.1"/>
    <property type="match status" value="1"/>
</dbReference>
<evidence type="ECO:0000313" key="4">
    <source>
        <dbReference type="Proteomes" id="UP001168613"/>
    </source>
</evidence>
<dbReference type="HAMAP" id="MF_00489">
    <property type="entry name" value="UPF0178"/>
    <property type="match status" value="1"/>
</dbReference>
<keyword evidence="4" id="KW-1185">Reference proteome</keyword>
<dbReference type="RefSeq" id="WP_266122302.1">
    <property type="nucleotide sequence ID" value="NZ_JAJHNU010000001.1"/>
</dbReference>
<evidence type="ECO:0000256" key="2">
    <source>
        <dbReference type="HAMAP-Rule" id="MF_00489"/>
    </source>
</evidence>
<proteinExistence type="inferred from homology"/>
<protein>
    <recommendedName>
        <fullName evidence="2">UPF0178 protein LMS43_03650</fullName>
    </recommendedName>
</protein>
<gene>
    <name evidence="3" type="ORF">LMS43_03650</name>
</gene>
<dbReference type="PANTHER" id="PTHR35146">
    <property type="entry name" value="UPF0178 PROTEIN YAII"/>
    <property type="match status" value="1"/>
</dbReference>
<dbReference type="Pfam" id="PF02639">
    <property type="entry name" value="DUF188"/>
    <property type="match status" value="1"/>
</dbReference>
<dbReference type="Proteomes" id="UP001168613">
    <property type="component" value="Unassembled WGS sequence"/>
</dbReference>
<evidence type="ECO:0000256" key="1">
    <source>
        <dbReference type="ARBA" id="ARBA00008522"/>
    </source>
</evidence>
<evidence type="ECO:0000313" key="3">
    <source>
        <dbReference type="EMBL" id="MDN4120381.1"/>
    </source>
</evidence>
<sequence>MHIWVDADACPVVIKEILYRAAQRWERHLTLVANQMLRTPPSPWLHAVQVPRGFDVADDYIVQHAKAGDLVITGDIALAAQLLAGQALVLTPRGERLDAGSIGERLAMRDMLEELRGAGIETGGPPPLNQTDRRDFANALDRLMVALTR</sequence>
<accession>A0ABT8EGG4</accession>
<reference evidence="3" key="1">
    <citation type="submission" date="2021-11" db="EMBL/GenBank/DDBJ databases">
        <title>Draft genome sequence of Alcaligenes endophyticus type strain CCUG 75668T.</title>
        <authorList>
            <person name="Salva-Serra F."/>
            <person name="Duran R.E."/>
            <person name="Seeger M."/>
            <person name="Moore E.R.B."/>
            <person name="Jaen-Luchoro D."/>
        </authorList>
    </citation>
    <scope>NUCLEOTIDE SEQUENCE</scope>
    <source>
        <strain evidence="3">CCUG 75668</strain>
    </source>
</reference>
<name>A0ABT8EGG4_9BURK</name>
<comment type="similarity">
    <text evidence="1 2">Belongs to the UPF0178 family.</text>
</comment>
<comment type="caution">
    <text evidence="3">The sequence shown here is derived from an EMBL/GenBank/DDBJ whole genome shotgun (WGS) entry which is preliminary data.</text>
</comment>
<dbReference type="EMBL" id="JAJHNU010000001">
    <property type="protein sequence ID" value="MDN4120381.1"/>
    <property type="molecule type" value="Genomic_DNA"/>
</dbReference>
<dbReference type="InterPro" id="IPR003791">
    <property type="entry name" value="UPF0178"/>
</dbReference>
<dbReference type="CDD" id="cd18720">
    <property type="entry name" value="PIN_YqxD-like"/>
    <property type="match status" value="1"/>
</dbReference>
<organism evidence="3 4">
    <name type="scientific">Alcaligenes endophyticus</name>
    <dbReference type="NCBI Taxonomy" id="1929088"/>
    <lineage>
        <taxon>Bacteria</taxon>
        <taxon>Pseudomonadati</taxon>
        <taxon>Pseudomonadota</taxon>
        <taxon>Betaproteobacteria</taxon>
        <taxon>Burkholderiales</taxon>
        <taxon>Alcaligenaceae</taxon>
        <taxon>Alcaligenes</taxon>
    </lineage>
</organism>